<feature type="domain" description="RING-type" evidence="5">
    <location>
        <begin position="188"/>
        <end position="231"/>
    </location>
</feature>
<dbReference type="GO" id="GO:0005634">
    <property type="term" value="C:nucleus"/>
    <property type="evidence" value="ECO:0007669"/>
    <property type="project" value="TreeGrafter"/>
</dbReference>
<sequence length="237" mass="28117">MEGYNLIMTIFTYEINTFDKPDQYVEDPSQPVLAVKFDYAEHHRYGIYSPQYDTPIHHSIKKEDPHVSRFTLAEFKSDEDDDWKERLYYVLDSFNVTEEKQDEIVDKIIEVFNREIGTLGSDNDPKILALSVDMKLTHFLVCQRELVARELRKRMLKRVRAVKDEEVEEDQYRESRKRRKIVGESDSCTICLEEFGAENDDVFCMPCSHVFHGKECIEKWLRENDNCPVCRFQLHVC</sequence>
<accession>A0A2P6PNL9</accession>
<dbReference type="GO" id="GO:0006511">
    <property type="term" value="P:ubiquitin-dependent protein catabolic process"/>
    <property type="evidence" value="ECO:0007669"/>
    <property type="project" value="TreeGrafter"/>
</dbReference>
<proteinExistence type="predicted"/>
<dbReference type="PANTHER" id="PTHR45931">
    <property type="entry name" value="SI:CH211-59O9.10"/>
    <property type="match status" value="1"/>
</dbReference>
<evidence type="ECO:0000256" key="2">
    <source>
        <dbReference type="ARBA" id="ARBA00022771"/>
    </source>
</evidence>
<dbReference type="InterPro" id="IPR011016">
    <property type="entry name" value="Znf_RING-CH"/>
</dbReference>
<evidence type="ECO:0000256" key="4">
    <source>
        <dbReference type="PROSITE-ProRule" id="PRU00175"/>
    </source>
</evidence>
<dbReference type="InterPro" id="IPR013083">
    <property type="entry name" value="Znf_RING/FYVE/PHD"/>
</dbReference>
<dbReference type="AlphaFoldDB" id="A0A2P6PNL9"/>
<name>A0A2P6PNL9_ROSCH</name>
<dbReference type="SUPFAM" id="SSF57850">
    <property type="entry name" value="RING/U-box"/>
    <property type="match status" value="1"/>
</dbReference>
<keyword evidence="2 4" id="KW-0863">Zinc-finger</keyword>
<dbReference type="SMART" id="SM00184">
    <property type="entry name" value="RING"/>
    <property type="match status" value="1"/>
</dbReference>
<protein>
    <submittedName>
        <fullName evidence="6">Putative transcription factor C2H2 family</fullName>
    </submittedName>
</protein>
<evidence type="ECO:0000259" key="5">
    <source>
        <dbReference type="PROSITE" id="PS50089"/>
    </source>
</evidence>
<dbReference type="Proteomes" id="UP000238479">
    <property type="component" value="Chromosome 6"/>
</dbReference>
<dbReference type="STRING" id="74649.A0A2P6PNL9"/>
<keyword evidence="3" id="KW-0862">Zinc</keyword>
<dbReference type="InterPro" id="IPR001841">
    <property type="entry name" value="Znf_RING"/>
</dbReference>
<gene>
    <name evidence="6" type="ORF">RchiOBHm_Chr6g0262371</name>
</gene>
<evidence type="ECO:0000256" key="3">
    <source>
        <dbReference type="ARBA" id="ARBA00022833"/>
    </source>
</evidence>
<dbReference type="Gene3D" id="3.30.40.10">
    <property type="entry name" value="Zinc/RING finger domain, C3HC4 (zinc finger)"/>
    <property type="match status" value="1"/>
</dbReference>
<comment type="caution">
    <text evidence="6">The sequence shown here is derived from an EMBL/GenBank/DDBJ whole genome shotgun (WGS) entry which is preliminary data.</text>
</comment>
<dbReference type="SMART" id="SM00744">
    <property type="entry name" value="RINGv"/>
    <property type="match status" value="1"/>
</dbReference>
<dbReference type="InterPro" id="IPR051834">
    <property type="entry name" value="RING_finger_E3_ligase"/>
</dbReference>
<dbReference type="EMBL" id="PDCK01000044">
    <property type="protein sequence ID" value="PRQ23528.1"/>
    <property type="molecule type" value="Genomic_DNA"/>
</dbReference>
<dbReference type="OMA" id="VDCCTIC"/>
<dbReference type="Gramene" id="PRQ23528">
    <property type="protein sequence ID" value="PRQ23528"/>
    <property type="gene ID" value="RchiOBHm_Chr6g0262371"/>
</dbReference>
<dbReference type="GO" id="GO:0008270">
    <property type="term" value="F:zinc ion binding"/>
    <property type="evidence" value="ECO:0007669"/>
    <property type="project" value="UniProtKB-KW"/>
</dbReference>
<dbReference type="PANTHER" id="PTHR45931:SF16">
    <property type="entry name" value="RING_U-BOX SUPERFAMILY PROTEIN"/>
    <property type="match status" value="1"/>
</dbReference>
<organism evidence="6 7">
    <name type="scientific">Rosa chinensis</name>
    <name type="common">China rose</name>
    <dbReference type="NCBI Taxonomy" id="74649"/>
    <lineage>
        <taxon>Eukaryota</taxon>
        <taxon>Viridiplantae</taxon>
        <taxon>Streptophyta</taxon>
        <taxon>Embryophyta</taxon>
        <taxon>Tracheophyta</taxon>
        <taxon>Spermatophyta</taxon>
        <taxon>Magnoliopsida</taxon>
        <taxon>eudicotyledons</taxon>
        <taxon>Gunneridae</taxon>
        <taxon>Pentapetalae</taxon>
        <taxon>rosids</taxon>
        <taxon>fabids</taxon>
        <taxon>Rosales</taxon>
        <taxon>Rosaceae</taxon>
        <taxon>Rosoideae</taxon>
        <taxon>Rosoideae incertae sedis</taxon>
        <taxon>Rosa</taxon>
    </lineage>
</organism>
<dbReference type="PROSITE" id="PS50089">
    <property type="entry name" value="ZF_RING_2"/>
    <property type="match status" value="1"/>
</dbReference>
<reference evidence="6 7" key="1">
    <citation type="journal article" date="2018" name="Nat. Genet.">
        <title>The Rosa genome provides new insights in the design of modern roses.</title>
        <authorList>
            <person name="Bendahmane M."/>
        </authorList>
    </citation>
    <scope>NUCLEOTIDE SEQUENCE [LARGE SCALE GENOMIC DNA]</scope>
    <source>
        <strain evidence="7">cv. Old Blush</strain>
    </source>
</reference>
<keyword evidence="1" id="KW-0479">Metal-binding</keyword>
<evidence type="ECO:0000256" key="1">
    <source>
        <dbReference type="ARBA" id="ARBA00022723"/>
    </source>
</evidence>
<keyword evidence="7" id="KW-1185">Reference proteome</keyword>
<evidence type="ECO:0000313" key="7">
    <source>
        <dbReference type="Proteomes" id="UP000238479"/>
    </source>
</evidence>
<dbReference type="Pfam" id="PF13639">
    <property type="entry name" value="zf-RING_2"/>
    <property type="match status" value="1"/>
</dbReference>
<evidence type="ECO:0000313" key="6">
    <source>
        <dbReference type="EMBL" id="PRQ23528.1"/>
    </source>
</evidence>
<dbReference type="GO" id="GO:0061630">
    <property type="term" value="F:ubiquitin protein ligase activity"/>
    <property type="evidence" value="ECO:0007669"/>
    <property type="project" value="TreeGrafter"/>
</dbReference>